<dbReference type="InterPro" id="IPR047202">
    <property type="entry name" value="Lipocalin_Blc-like_dom"/>
</dbReference>
<dbReference type="Gene3D" id="2.40.128.20">
    <property type="match status" value="1"/>
</dbReference>
<comment type="subcellular location">
    <subcellularLocation>
        <location evidence="2">Cell outer membrane</location>
    </subcellularLocation>
</comment>
<evidence type="ECO:0000313" key="5">
    <source>
        <dbReference type="Proteomes" id="UP001144323"/>
    </source>
</evidence>
<keyword evidence="2" id="KW-0446">Lipid-binding</keyword>
<evidence type="ECO:0000256" key="1">
    <source>
        <dbReference type="ARBA" id="ARBA00006889"/>
    </source>
</evidence>
<evidence type="ECO:0000256" key="2">
    <source>
        <dbReference type="PIRNR" id="PIRNR036893"/>
    </source>
</evidence>
<keyword evidence="2" id="KW-0472">Membrane</keyword>
<name>A0A9W6LSZ7_9HYPH</name>
<keyword evidence="2" id="KW-0998">Cell outer membrane</keyword>
<gene>
    <name evidence="4" type="ORF">LMG27198_28410</name>
</gene>
<comment type="caution">
    <text evidence="4">The sequence shown here is derived from an EMBL/GenBank/DDBJ whole genome shotgun (WGS) entry which is preliminary data.</text>
</comment>
<keyword evidence="5" id="KW-1185">Reference proteome</keyword>
<dbReference type="GO" id="GO:0008289">
    <property type="term" value="F:lipid binding"/>
    <property type="evidence" value="ECO:0007669"/>
    <property type="project" value="UniProtKB-UniRule"/>
</dbReference>
<protein>
    <recommendedName>
        <fullName evidence="2">Outer membrane lipoprotein Blc</fullName>
    </recommendedName>
</protein>
<comment type="similarity">
    <text evidence="1 2">Belongs to the calycin superfamily. Lipocalin family.</text>
</comment>
<evidence type="ECO:0000259" key="3">
    <source>
        <dbReference type="Pfam" id="PF08212"/>
    </source>
</evidence>
<reference evidence="4" key="1">
    <citation type="journal article" date="2023" name="Int. J. Syst. Evol. Microbiol.">
        <title>Methylocystis iwaonis sp. nov., a type II methane-oxidizing bacterium from surface soil of a rice paddy field in Japan, and emended description of the genus Methylocystis (ex Whittenbury et al. 1970) Bowman et al. 1993.</title>
        <authorList>
            <person name="Kaise H."/>
            <person name="Sawadogo J.B."/>
            <person name="Alam M.S."/>
            <person name="Ueno C."/>
            <person name="Dianou D."/>
            <person name="Shinjo R."/>
            <person name="Asakawa S."/>
        </authorList>
    </citation>
    <scope>NUCLEOTIDE SEQUENCE</scope>
    <source>
        <strain evidence="4">LMG27198</strain>
    </source>
</reference>
<organism evidence="4 5">
    <name type="scientific">Methylocystis echinoides</name>
    <dbReference type="NCBI Taxonomy" id="29468"/>
    <lineage>
        <taxon>Bacteria</taxon>
        <taxon>Pseudomonadati</taxon>
        <taxon>Pseudomonadota</taxon>
        <taxon>Alphaproteobacteria</taxon>
        <taxon>Hyphomicrobiales</taxon>
        <taxon>Methylocystaceae</taxon>
        <taxon>Methylocystis</taxon>
    </lineage>
</organism>
<accession>A0A9W6LSZ7</accession>
<dbReference type="SUPFAM" id="SSF50814">
    <property type="entry name" value="Lipocalins"/>
    <property type="match status" value="1"/>
</dbReference>
<comment type="subunit">
    <text evidence="2">Homodimer.</text>
</comment>
<dbReference type="InterPro" id="IPR022271">
    <property type="entry name" value="Lipocalin_ApoD"/>
</dbReference>
<keyword evidence="2" id="KW-0732">Signal</keyword>
<feature type="domain" description="Lipocalin/cytosolic fatty-acid binding" evidence="3">
    <location>
        <begin position="37"/>
        <end position="170"/>
    </location>
</feature>
<dbReference type="CDD" id="cd19438">
    <property type="entry name" value="lipocalin_Blc-like"/>
    <property type="match status" value="1"/>
</dbReference>
<feature type="chain" id="PRO_5041032936" description="Outer membrane lipoprotein Blc" evidence="2">
    <location>
        <begin position="26"/>
        <end position="176"/>
    </location>
</feature>
<dbReference type="InterPro" id="IPR012674">
    <property type="entry name" value="Calycin"/>
</dbReference>
<dbReference type="EMBL" id="BSEC01000001">
    <property type="protein sequence ID" value="GLI93849.1"/>
    <property type="molecule type" value="Genomic_DNA"/>
</dbReference>
<dbReference type="RefSeq" id="WP_281803886.1">
    <property type="nucleotide sequence ID" value="NZ_BSEC01000001.1"/>
</dbReference>
<dbReference type="InterPro" id="IPR000566">
    <property type="entry name" value="Lipocln_cytosolic_FA-bd_dom"/>
</dbReference>
<keyword evidence="2" id="KW-0449">Lipoprotein</keyword>
<dbReference type="Proteomes" id="UP001144323">
    <property type="component" value="Unassembled WGS sequence"/>
</dbReference>
<proteinExistence type="inferred from homology"/>
<dbReference type="AlphaFoldDB" id="A0A9W6LSZ7"/>
<evidence type="ECO:0000313" key="4">
    <source>
        <dbReference type="EMBL" id="GLI93849.1"/>
    </source>
</evidence>
<sequence>MHYRQGFFALMTCMATLASSNSAVAQGVKPIDPSRFYKGVWLEVARRPMWITDGCVVGTTQYTRGAQPNEVRVRDACRKAGPSGAETVLEGVAEILDPGVNRKLEVQYNPLLRVRYDIVDYAKDYSWFIGISSTLDNLFIYTRRPPTKDRLRALVNRARGLGYDTSTLEFPWGPAN</sequence>
<comment type="function">
    <text evidence="2">Involved in the storage or transport of lipids necessary for membrane maintenance under stressful conditions. Displays a binding preference for lysophospholipids.</text>
</comment>
<dbReference type="PIRSF" id="PIRSF036893">
    <property type="entry name" value="Lipocalin_ApoD"/>
    <property type="match status" value="1"/>
</dbReference>
<feature type="signal peptide" evidence="2">
    <location>
        <begin position="1"/>
        <end position="25"/>
    </location>
</feature>
<dbReference type="Pfam" id="PF08212">
    <property type="entry name" value="Lipocalin_2"/>
    <property type="match status" value="1"/>
</dbReference>
<dbReference type="GO" id="GO:0009279">
    <property type="term" value="C:cell outer membrane"/>
    <property type="evidence" value="ECO:0007669"/>
    <property type="project" value="UniProtKB-SubCell"/>
</dbReference>